<dbReference type="Gene3D" id="3.30.450.40">
    <property type="match status" value="1"/>
</dbReference>
<dbReference type="Pfam" id="PF01590">
    <property type="entry name" value="GAF"/>
    <property type="match status" value="1"/>
</dbReference>
<dbReference type="CDD" id="cd16917">
    <property type="entry name" value="HATPase_UhpB-NarQ-NarX-like"/>
    <property type="match status" value="1"/>
</dbReference>
<dbReference type="InterPro" id="IPR050482">
    <property type="entry name" value="Sensor_HK_TwoCompSys"/>
</dbReference>
<dbReference type="RefSeq" id="WP_012875059.1">
    <property type="nucleotide sequence ID" value="NC_013525.1"/>
</dbReference>
<keyword evidence="4" id="KW-0472">Membrane</keyword>
<dbReference type="SUPFAM" id="SSF55781">
    <property type="entry name" value="GAF domain-like"/>
    <property type="match status" value="1"/>
</dbReference>
<keyword evidence="4" id="KW-1133">Transmembrane helix</keyword>
<dbReference type="PROSITE" id="PS50109">
    <property type="entry name" value="HIS_KIN"/>
    <property type="match status" value="1"/>
</dbReference>
<dbReference type="InterPro" id="IPR011712">
    <property type="entry name" value="Sig_transdc_His_kin_sub3_dim/P"/>
</dbReference>
<keyword evidence="1" id="KW-0808">Transferase</keyword>
<dbReference type="SMART" id="SM00065">
    <property type="entry name" value="GAF"/>
    <property type="match status" value="1"/>
</dbReference>
<dbReference type="PANTHER" id="PTHR24421">
    <property type="entry name" value="NITRATE/NITRITE SENSOR PROTEIN NARX-RELATED"/>
    <property type="match status" value="1"/>
</dbReference>
<dbReference type="Gene3D" id="3.30.565.10">
    <property type="entry name" value="Histidine kinase-like ATPase, C-terminal domain"/>
    <property type="match status" value="1"/>
</dbReference>
<dbReference type="Pfam" id="PF02518">
    <property type="entry name" value="HATPase_c"/>
    <property type="match status" value="1"/>
</dbReference>
<dbReference type="GO" id="GO:0016020">
    <property type="term" value="C:membrane"/>
    <property type="evidence" value="ECO:0007669"/>
    <property type="project" value="InterPro"/>
</dbReference>
<dbReference type="GO" id="GO:0000155">
    <property type="term" value="F:phosphorelay sensor kinase activity"/>
    <property type="evidence" value="ECO:0007669"/>
    <property type="project" value="InterPro"/>
</dbReference>
<dbReference type="STRING" id="525904.Tter_1108"/>
<dbReference type="PANTHER" id="PTHR24421:SF61">
    <property type="entry name" value="OXYGEN SENSOR HISTIDINE KINASE NREB"/>
    <property type="match status" value="1"/>
</dbReference>
<dbReference type="Pfam" id="PF07730">
    <property type="entry name" value="HisKA_3"/>
    <property type="match status" value="1"/>
</dbReference>
<dbReference type="EMBL" id="CP001825">
    <property type="protein sequence ID" value="ACZ42024.1"/>
    <property type="molecule type" value="Genomic_DNA"/>
</dbReference>
<organism evidence="6 7">
    <name type="scientific">Thermobaculum terrenum (strain ATCC BAA-798 / CCMEE 7001 / YNP1)</name>
    <dbReference type="NCBI Taxonomy" id="525904"/>
    <lineage>
        <taxon>Bacteria</taxon>
        <taxon>Bacillati</taxon>
        <taxon>Chloroflexota</taxon>
        <taxon>Chloroflexia</taxon>
        <taxon>Candidatus Thermobaculales</taxon>
        <taxon>Candidatus Thermobaculaceae</taxon>
        <taxon>Thermobaculum</taxon>
    </lineage>
</organism>
<evidence type="ECO:0000256" key="2">
    <source>
        <dbReference type="ARBA" id="ARBA00022777"/>
    </source>
</evidence>
<reference evidence="7" key="1">
    <citation type="journal article" date="2010" name="Stand. Genomic Sci.">
        <title>Complete genome sequence of 'Thermobaculum terrenum' type strain (YNP1).</title>
        <authorList>
            <person name="Kiss H."/>
            <person name="Cleland D."/>
            <person name="Lapidus A."/>
            <person name="Lucas S."/>
            <person name="Glavina Del Rio T."/>
            <person name="Nolan M."/>
            <person name="Tice H."/>
            <person name="Han C."/>
            <person name="Goodwin L."/>
            <person name="Pitluck S."/>
            <person name="Liolios K."/>
            <person name="Ivanova N."/>
            <person name="Mavromatis K."/>
            <person name="Ovchinnikova G."/>
            <person name="Pati A."/>
            <person name="Chen A."/>
            <person name="Palaniappan K."/>
            <person name="Land M."/>
            <person name="Hauser L."/>
            <person name="Chang Y."/>
            <person name="Jeffries C."/>
            <person name="Lu M."/>
            <person name="Brettin T."/>
            <person name="Detter J."/>
            <person name="Goker M."/>
            <person name="Tindall B."/>
            <person name="Beck B."/>
            <person name="McDermott T."/>
            <person name="Woyke T."/>
            <person name="Bristow J."/>
            <person name="Eisen J."/>
            <person name="Markowitz V."/>
            <person name="Hugenholtz P."/>
            <person name="Kyrpides N."/>
            <person name="Klenk H."/>
            <person name="Cheng J."/>
        </authorList>
    </citation>
    <scope>NUCLEOTIDE SEQUENCE [LARGE SCALE GENOMIC DNA]</scope>
    <source>
        <strain evidence="7">ATCC BAA-798 / YNP1</strain>
    </source>
</reference>
<keyword evidence="2 6" id="KW-0418">Kinase</keyword>
<dbReference type="InterPro" id="IPR005467">
    <property type="entry name" value="His_kinase_dom"/>
</dbReference>
<name>D1CB59_THET1</name>
<dbReference type="InterPro" id="IPR036890">
    <property type="entry name" value="HATPase_C_sf"/>
</dbReference>
<dbReference type="Proteomes" id="UP000000323">
    <property type="component" value="Chromosome 1"/>
</dbReference>
<evidence type="ECO:0000256" key="3">
    <source>
        <dbReference type="ARBA" id="ARBA00023012"/>
    </source>
</evidence>
<dbReference type="AlphaFoldDB" id="D1CB59"/>
<keyword evidence="4" id="KW-0812">Transmembrane</keyword>
<sequence>MGILRIITLERLKLITVAAPTVFVVVVLALYEFLSLSNYAVWAVDVGVVILTFIAALIFSEVVFGIVSRLQAGLAQQNKELLALHQAGLDIAGELNLESVLQKIVDQARELVGARYGALLTINESGLVDTYITSGFSPGGVKASELGAFTSYTSDHKPIRISGKEVVAHILSLPSDQAAHSLLTVPILSGDKVLGNLFVAGKESAREFTEEDEETLARFATQAALAIENARLHEQVKALAIAEERERIAREMHDSLAQVLTYVTTKGHATQMLLERGELDKASKNLSQLVDAARSAYSDVREQILALRTSQERNRGFIDVIREYAQKWQDQSGIPVELDIQQGLNIRLTPTTDLQVIRIVQEALSNIRKHSGATQAWITIYKRDDRLVVTIKDNGAGFDPSSLTRSDFPRFGLAMMRERAESVGAELNIDTGPRQGTEIRLRIPLSKSELQAGSSKAYESIDSR</sequence>
<evidence type="ECO:0000313" key="6">
    <source>
        <dbReference type="EMBL" id="ACZ42024.1"/>
    </source>
</evidence>
<keyword evidence="7" id="KW-1185">Reference proteome</keyword>
<dbReference type="InterPro" id="IPR003594">
    <property type="entry name" value="HATPase_dom"/>
</dbReference>
<dbReference type="eggNOG" id="COG3850">
    <property type="taxonomic scope" value="Bacteria"/>
</dbReference>
<dbReference type="SUPFAM" id="SSF55874">
    <property type="entry name" value="ATPase domain of HSP90 chaperone/DNA topoisomerase II/histidine kinase"/>
    <property type="match status" value="1"/>
</dbReference>
<evidence type="ECO:0000256" key="1">
    <source>
        <dbReference type="ARBA" id="ARBA00022679"/>
    </source>
</evidence>
<evidence type="ECO:0000256" key="4">
    <source>
        <dbReference type="SAM" id="Phobius"/>
    </source>
</evidence>
<dbReference type="HOGENOM" id="CLU_000445_20_13_0"/>
<keyword evidence="3" id="KW-0902">Two-component regulatory system</keyword>
<dbReference type="KEGG" id="ttr:Tter_1108"/>
<dbReference type="InterPro" id="IPR029016">
    <property type="entry name" value="GAF-like_dom_sf"/>
</dbReference>
<protein>
    <submittedName>
        <fullName evidence="6">GAF sensor signal transduction histidine kinase</fullName>
    </submittedName>
</protein>
<dbReference type="GO" id="GO:0046983">
    <property type="term" value="F:protein dimerization activity"/>
    <property type="evidence" value="ECO:0007669"/>
    <property type="project" value="InterPro"/>
</dbReference>
<dbReference type="OrthoDB" id="9795828at2"/>
<dbReference type="SMART" id="SM00387">
    <property type="entry name" value="HATPase_c"/>
    <property type="match status" value="1"/>
</dbReference>
<feature type="transmembrane region" description="Helical" evidence="4">
    <location>
        <begin position="12"/>
        <end position="34"/>
    </location>
</feature>
<proteinExistence type="predicted"/>
<accession>D1CB59</accession>
<evidence type="ECO:0000313" key="7">
    <source>
        <dbReference type="Proteomes" id="UP000000323"/>
    </source>
</evidence>
<evidence type="ECO:0000259" key="5">
    <source>
        <dbReference type="PROSITE" id="PS50109"/>
    </source>
</evidence>
<gene>
    <name evidence="6" type="ordered locus">Tter_1108</name>
</gene>
<feature type="transmembrane region" description="Helical" evidence="4">
    <location>
        <begin position="40"/>
        <end position="67"/>
    </location>
</feature>
<dbReference type="InterPro" id="IPR003018">
    <property type="entry name" value="GAF"/>
</dbReference>
<feature type="domain" description="Histidine kinase" evidence="5">
    <location>
        <begin position="247"/>
        <end position="447"/>
    </location>
</feature>
<dbReference type="Gene3D" id="1.20.5.1930">
    <property type="match status" value="1"/>
</dbReference>